<dbReference type="InterPro" id="IPR052347">
    <property type="entry name" value="Isochorismatase_Nicotinamidase"/>
</dbReference>
<dbReference type="GO" id="GO:0046872">
    <property type="term" value="F:metal ion binding"/>
    <property type="evidence" value="ECO:0007669"/>
    <property type="project" value="UniProtKB-KW"/>
</dbReference>
<evidence type="ECO:0000256" key="4">
    <source>
        <dbReference type="ARBA" id="ARBA00022801"/>
    </source>
</evidence>
<protein>
    <recommendedName>
        <fullName evidence="6">nicotinamidase</fullName>
        <ecNumber evidence="6">3.5.1.19</ecNumber>
    </recommendedName>
    <alternativeName>
        <fullName evidence="7">Nicotinamide deamidase</fullName>
    </alternativeName>
</protein>
<dbReference type="InterPro" id="IPR000868">
    <property type="entry name" value="Isochorismatase-like_dom"/>
</dbReference>
<keyword evidence="4" id="KW-0378">Hydrolase</keyword>
<evidence type="ECO:0000256" key="2">
    <source>
        <dbReference type="ARBA" id="ARBA00022642"/>
    </source>
</evidence>
<dbReference type="CDD" id="cd00431">
    <property type="entry name" value="cysteine_hydrolases"/>
    <property type="match status" value="1"/>
</dbReference>
<evidence type="ECO:0000256" key="5">
    <source>
        <dbReference type="ARBA" id="ARBA00037900"/>
    </source>
</evidence>
<dbReference type="PANTHER" id="PTHR11080:SF2">
    <property type="entry name" value="LD05707P"/>
    <property type="match status" value="1"/>
</dbReference>
<comment type="pathway">
    <text evidence="5">Cofactor biosynthesis; nicotinate biosynthesis; nicotinate from nicotinamide: step 1/1.</text>
</comment>
<keyword evidence="2" id="KW-0662">Pyridine nucleotide biosynthesis</keyword>
<dbReference type="RefSeq" id="WP_161390211.1">
    <property type="nucleotide sequence ID" value="NZ_JBHSCP010000001.1"/>
</dbReference>
<reference evidence="9 10" key="1">
    <citation type="submission" date="2019-12" db="EMBL/GenBank/DDBJ databases">
        <title>Genomic-based taxomic classification of the family Erythrobacteraceae.</title>
        <authorList>
            <person name="Xu L."/>
        </authorList>
    </citation>
    <scope>NUCLEOTIDE SEQUENCE [LARGE SCALE GENOMIC DNA]</scope>
    <source>
        <strain evidence="9 10">S36</strain>
    </source>
</reference>
<keyword evidence="10" id="KW-1185">Reference proteome</keyword>
<dbReference type="Pfam" id="PF00857">
    <property type="entry name" value="Isochorismatase"/>
    <property type="match status" value="1"/>
</dbReference>
<evidence type="ECO:0000256" key="7">
    <source>
        <dbReference type="ARBA" id="ARBA00043224"/>
    </source>
</evidence>
<sequence>MTRFVIVIDTQKDFMAADSALSVAGADALIDPMNAWLAARDPAKTAGVLFTYDTHDPQAYAGSAEAEAFPIHCVRGSDGWRNMLDERVIDPAIPVWRLEKTVFDMWAEDGLTMQDARDAAAPPVLREDFFADLQQAGVKEVEVIGVAADYCVRWAIDGLIARGFRVIVPAALTRGIAREIDQVAAEDFVGAPLFVKG</sequence>
<dbReference type="AlphaFoldDB" id="A0A6I4TTN5"/>
<dbReference type="Proteomes" id="UP000469430">
    <property type="component" value="Unassembled WGS sequence"/>
</dbReference>
<dbReference type="EC" id="3.5.1.19" evidence="6"/>
<dbReference type="OrthoDB" id="9791276at2"/>
<accession>A0A6I4TTN5</accession>
<proteinExistence type="inferred from homology"/>
<keyword evidence="3" id="KW-0479">Metal-binding</keyword>
<dbReference type="GO" id="GO:0019363">
    <property type="term" value="P:pyridine nucleotide biosynthetic process"/>
    <property type="evidence" value="ECO:0007669"/>
    <property type="project" value="UniProtKB-KW"/>
</dbReference>
<evidence type="ECO:0000256" key="3">
    <source>
        <dbReference type="ARBA" id="ARBA00022723"/>
    </source>
</evidence>
<evidence type="ECO:0000256" key="6">
    <source>
        <dbReference type="ARBA" id="ARBA00039017"/>
    </source>
</evidence>
<comment type="similarity">
    <text evidence="1">Belongs to the isochorismatase family.</text>
</comment>
<evidence type="ECO:0000313" key="9">
    <source>
        <dbReference type="EMBL" id="MXO98590.1"/>
    </source>
</evidence>
<gene>
    <name evidence="9" type="ORF">GRI97_06265</name>
</gene>
<name>A0A6I4TTN5_9SPHN</name>
<comment type="caution">
    <text evidence="9">The sequence shown here is derived from an EMBL/GenBank/DDBJ whole genome shotgun (WGS) entry which is preliminary data.</text>
</comment>
<dbReference type="InterPro" id="IPR036380">
    <property type="entry name" value="Isochorismatase-like_sf"/>
</dbReference>
<dbReference type="EMBL" id="WTYJ01000001">
    <property type="protein sequence ID" value="MXO98590.1"/>
    <property type="molecule type" value="Genomic_DNA"/>
</dbReference>
<dbReference type="SUPFAM" id="SSF52499">
    <property type="entry name" value="Isochorismatase-like hydrolases"/>
    <property type="match status" value="1"/>
</dbReference>
<dbReference type="Gene3D" id="3.40.50.850">
    <property type="entry name" value="Isochorismatase-like"/>
    <property type="match status" value="1"/>
</dbReference>
<evidence type="ECO:0000259" key="8">
    <source>
        <dbReference type="Pfam" id="PF00857"/>
    </source>
</evidence>
<feature type="domain" description="Isochorismatase-like" evidence="8">
    <location>
        <begin position="5"/>
        <end position="182"/>
    </location>
</feature>
<dbReference type="PANTHER" id="PTHR11080">
    <property type="entry name" value="PYRAZINAMIDASE/NICOTINAMIDASE"/>
    <property type="match status" value="1"/>
</dbReference>
<dbReference type="GO" id="GO:0008936">
    <property type="term" value="F:nicotinamidase activity"/>
    <property type="evidence" value="ECO:0007669"/>
    <property type="project" value="UniProtKB-EC"/>
</dbReference>
<evidence type="ECO:0000313" key="10">
    <source>
        <dbReference type="Proteomes" id="UP000469430"/>
    </source>
</evidence>
<evidence type="ECO:0000256" key="1">
    <source>
        <dbReference type="ARBA" id="ARBA00006336"/>
    </source>
</evidence>
<organism evidence="9 10">
    <name type="scientific">Croceibacterium xixiisoli</name>
    <dbReference type="NCBI Taxonomy" id="1476466"/>
    <lineage>
        <taxon>Bacteria</taxon>
        <taxon>Pseudomonadati</taxon>
        <taxon>Pseudomonadota</taxon>
        <taxon>Alphaproteobacteria</taxon>
        <taxon>Sphingomonadales</taxon>
        <taxon>Erythrobacteraceae</taxon>
        <taxon>Croceibacterium</taxon>
    </lineage>
</organism>